<sequence>VRPQTRAPSPCCVEPKPEPNDDGEPEPAATDEQSLYGETELRIAVELELLETSDQEREPSTMLATREKAVDSKSMERGSLQPTAPWLR</sequence>
<feature type="region of interest" description="Disordered" evidence="1">
    <location>
        <begin position="1"/>
        <end position="34"/>
    </location>
</feature>
<feature type="compositionally biased region" description="Basic and acidic residues" evidence="1">
    <location>
        <begin position="54"/>
        <end position="76"/>
    </location>
</feature>
<organism evidence="2 3">
    <name type="scientific">Cirrhinus mrigala</name>
    <name type="common">Mrigala</name>
    <dbReference type="NCBI Taxonomy" id="683832"/>
    <lineage>
        <taxon>Eukaryota</taxon>
        <taxon>Metazoa</taxon>
        <taxon>Chordata</taxon>
        <taxon>Craniata</taxon>
        <taxon>Vertebrata</taxon>
        <taxon>Euteleostomi</taxon>
        <taxon>Actinopterygii</taxon>
        <taxon>Neopterygii</taxon>
        <taxon>Teleostei</taxon>
        <taxon>Ostariophysi</taxon>
        <taxon>Cypriniformes</taxon>
        <taxon>Cyprinidae</taxon>
        <taxon>Labeoninae</taxon>
        <taxon>Labeonini</taxon>
        <taxon>Cirrhinus</taxon>
    </lineage>
</organism>
<comment type="caution">
    <text evidence="2">The sequence shown here is derived from an EMBL/GenBank/DDBJ whole genome shotgun (WGS) entry which is preliminary data.</text>
</comment>
<evidence type="ECO:0000256" key="1">
    <source>
        <dbReference type="SAM" id="MobiDB-lite"/>
    </source>
</evidence>
<feature type="non-terminal residue" evidence="2">
    <location>
        <position position="88"/>
    </location>
</feature>
<protein>
    <submittedName>
        <fullName evidence="2">Uncharacterized protein</fullName>
    </submittedName>
</protein>
<dbReference type="EMBL" id="JAMKFB020000023">
    <property type="protein sequence ID" value="KAL0158487.1"/>
    <property type="molecule type" value="Genomic_DNA"/>
</dbReference>
<feature type="region of interest" description="Disordered" evidence="1">
    <location>
        <begin position="51"/>
        <end position="88"/>
    </location>
</feature>
<dbReference type="AlphaFoldDB" id="A0ABD0NB59"/>
<feature type="non-terminal residue" evidence="2">
    <location>
        <position position="1"/>
    </location>
</feature>
<evidence type="ECO:0000313" key="2">
    <source>
        <dbReference type="EMBL" id="KAL0158487.1"/>
    </source>
</evidence>
<gene>
    <name evidence="2" type="ORF">M9458_046563</name>
</gene>
<dbReference type="Proteomes" id="UP001529510">
    <property type="component" value="Unassembled WGS sequence"/>
</dbReference>
<accession>A0ABD0NB59</accession>
<evidence type="ECO:0000313" key="3">
    <source>
        <dbReference type="Proteomes" id="UP001529510"/>
    </source>
</evidence>
<name>A0ABD0NB59_CIRMR</name>
<proteinExistence type="predicted"/>
<reference evidence="2 3" key="1">
    <citation type="submission" date="2024-05" db="EMBL/GenBank/DDBJ databases">
        <title>Genome sequencing and assembly of Indian major carp, Cirrhinus mrigala (Hamilton, 1822).</title>
        <authorList>
            <person name="Mohindra V."/>
            <person name="Chowdhury L.M."/>
            <person name="Lal K."/>
            <person name="Jena J.K."/>
        </authorList>
    </citation>
    <scope>NUCLEOTIDE SEQUENCE [LARGE SCALE GENOMIC DNA]</scope>
    <source>
        <strain evidence="2">CM1030</strain>
        <tissue evidence="2">Blood</tissue>
    </source>
</reference>
<keyword evidence="3" id="KW-1185">Reference proteome</keyword>